<proteinExistence type="predicted"/>
<evidence type="ECO:0000313" key="1">
    <source>
        <dbReference type="EMBL" id="SMP81574.1"/>
    </source>
</evidence>
<dbReference type="RefSeq" id="WP_283445689.1">
    <property type="nucleotide sequence ID" value="NZ_FXUL01000045.1"/>
</dbReference>
<name>A0ABY1QVP3_9BURK</name>
<evidence type="ECO:0000313" key="2">
    <source>
        <dbReference type="Proteomes" id="UP001158049"/>
    </source>
</evidence>
<reference evidence="1 2" key="1">
    <citation type="submission" date="2017-05" db="EMBL/GenBank/DDBJ databases">
        <authorList>
            <person name="Varghese N."/>
            <person name="Submissions S."/>
        </authorList>
    </citation>
    <scope>NUCLEOTIDE SEQUENCE [LARGE SCALE GENOMIC DNA]</scope>
    <source>
        <strain evidence="1 2">DSM 26001</strain>
    </source>
</reference>
<dbReference type="EMBL" id="FXUL01000045">
    <property type="protein sequence ID" value="SMP81574.1"/>
    <property type="molecule type" value="Genomic_DNA"/>
</dbReference>
<sequence>MMNAADISRLFEESTGQKADIKSSPPMVAWPGIHGFLLTADPEQTISAEDFMNSSLVSVATEFVAAGKGYNHDDKCGNEHHRCWKVSMKAGGVVYFLFHDMPILRDAISKIADPGPVSHFVGVAYFVPVEQALFLKPFDAYLRNMVVLSGLSSFNDMIEAMSSQVKALLEKLPESQRHFFIDKFQKSLANGLPALPATD</sequence>
<comment type="caution">
    <text evidence="1">The sequence shown here is derived from an EMBL/GenBank/DDBJ whole genome shotgun (WGS) entry which is preliminary data.</text>
</comment>
<protein>
    <submittedName>
        <fullName evidence="1">Uncharacterized protein</fullName>
    </submittedName>
</protein>
<accession>A0ABY1QVP3</accession>
<organism evidence="1 2">
    <name type="scientific">Noviherbaspirillum suwonense</name>
    <dbReference type="NCBI Taxonomy" id="1224511"/>
    <lineage>
        <taxon>Bacteria</taxon>
        <taxon>Pseudomonadati</taxon>
        <taxon>Pseudomonadota</taxon>
        <taxon>Betaproteobacteria</taxon>
        <taxon>Burkholderiales</taxon>
        <taxon>Oxalobacteraceae</taxon>
        <taxon>Noviherbaspirillum</taxon>
    </lineage>
</organism>
<dbReference type="Proteomes" id="UP001158049">
    <property type="component" value="Unassembled WGS sequence"/>
</dbReference>
<gene>
    <name evidence="1" type="ORF">SAMN06295970_14517</name>
</gene>
<keyword evidence="2" id="KW-1185">Reference proteome</keyword>